<dbReference type="GO" id="GO:0007166">
    <property type="term" value="P:cell surface receptor signaling pathway"/>
    <property type="evidence" value="ECO:0007669"/>
    <property type="project" value="TreeGrafter"/>
</dbReference>
<dbReference type="InterPro" id="IPR036179">
    <property type="entry name" value="Ig-like_dom_sf"/>
</dbReference>
<protein>
    <recommendedName>
        <fullName evidence="12">Ig-like domain-containing protein</fullName>
    </recommendedName>
</protein>
<dbReference type="InParanoid" id="A0A3B5R0Y4"/>
<dbReference type="GO" id="GO:0006955">
    <property type="term" value="P:immune response"/>
    <property type="evidence" value="ECO:0007669"/>
    <property type="project" value="TreeGrafter"/>
</dbReference>
<evidence type="ECO:0000256" key="4">
    <source>
        <dbReference type="ARBA" id="ARBA00022729"/>
    </source>
</evidence>
<keyword evidence="7" id="KW-1015">Disulfide bond</keyword>
<accession>A0A3B5R0Y4</accession>
<evidence type="ECO:0000313" key="13">
    <source>
        <dbReference type="Ensembl" id="ENSXMAP00000036086.1"/>
    </source>
</evidence>
<evidence type="ECO:0000256" key="5">
    <source>
        <dbReference type="ARBA" id="ARBA00022989"/>
    </source>
</evidence>
<dbReference type="PROSITE" id="PS50835">
    <property type="entry name" value="IG_LIKE"/>
    <property type="match status" value="1"/>
</dbReference>
<reference evidence="13" key="4">
    <citation type="submission" date="2025-09" db="UniProtKB">
        <authorList>
            <consortium name="Ensembl"/>
        </authorList>
    </citation>
    <scope>IDENTIFICATION</scope>
    <source>
        <strain evidence="13">JP 163 A</strain>
    </source>
</reference>
<dbReference type="AlphaFoldDB" id="A0A3B5R0Y4"/>
<evidence type="ECO:0000313" key="14">
    <source>
        <dbReference type="Proteomes" id="UP000002852"/>
    </source>
</evidence>
<dbReference type="Proteomes" id="UP000002852">
    <property type="component" value="Unassembled WGS sequence"/>
</dbReference>
<evidence type="ECO:0000256" key="3">
    <source>
        <dbReference type="ARBA" id="ARBA00022692"/>
    </source>
</evidence>
<name>A0A3B5R0Y4_XIPMA</name>
<dbReference type="STRING" id="8083.ENSXMAP00000036086"/>
<keyword evidence="8" id="KW-0675">Receptor</keyword>
<dbReference type="GO" id="GO:0009897">
    <property type="term" value="C:external side of plasma membrane"/>
    <property type="evidence" value="ECO:0007669"/>
    <property type="project" value="TreeGrafter"/>
</dbReference>
<evidence type="ECO:0000256" key="11">
    <source>
        <dbReference type="SAM" id="SignalP"/>
    </source>
</evidence>
<reference evidence="14" key="2">
    <citation type="journal article" date="2013" name="Nat. Genet.">
        <title>The genome of the platyfish, Xiphophorus maculatus, provides insights into evolutionary adaptation and several complex traits.</title>
        <authorList>
            <person name="Schartl M."/>
            <person name="Walter R.B."/>
            <person name="Shen Y."/>
            <person name="Garcia T."/>
            <person name="Catchen J."/>
            <person name="Amores A."/>
            <person name="Braasch I."/>
            <person name="Chalopin D."/>
            <person name="Volff J.N."/>
            <person name="Lesch K.P."/>
            <person name="Bisazza A."/>
            <person name="Minx P."/>
            <person name="Hillier L."/>
            <person name="Wilson R.K."/>
            <person name="Fuerstenberg S."/>
            <person name="Boore J."/>
            <person name="Searle S."/>
            <person name="Postlethwait J.H."/>
            <person name="Warren W.C."/>
        </authorList>
    </citation>
    <scope>NUCLEOTIDE SEQUENCE [LARGE SCALE GENOMIC DNA]</scope>
    <source>
        <strain evidence="14">JP 163 A</strain>
    </source>
</reference>
<dbReference type="GeneTree" id="ENSGT01140000282700"/>
<dbReference type="GO" id="GO:0042130">
    <property type="term" value="P:negative regulation of T cell proliferation"/>
    <property type="evidence" value="ECO:0007669"/>
    <property type="project" value="TreeGrafter"/>
</dbReference>
<proteinExistence type="predicted"/>
<evidence type="ECO:0000256" key="2">
    <source>
        <dbReference type="ARBA" id="ARBA00022475"/>
    </source>
</evidence>
<keyword evidence="4 11" id="KW-0732">Signal</keyword>
<dbReference type="SMART" id="SM00409">
    <property type="entry name" value="IG"/>
    <property type="match status" value="1"/>
</dbReference>
<dbReference type="Pfam" id="PF07686">
    <property type="entry name" value="V-set"/>
    <property type="match status" value="1"/>
</dbReference>
<dbReference type="Ensembl" id="ENSXMAT00000028083.1">
    <property type="protein sequence ID" value="ENSXMAP00000036086.1"/>
    <property type="gene ID" value="ENSXMAG00000022147.1"/>
</dbReference>
<evidence type="ECO:0000256" key="1">
    <source>
        <dbReference type="ARBA" id="ARBA00004251"/>
    </source>
</evidence>
<dbReference type="OMA" id="TMMNEDP"/>
<dbReference type="InterPro" id="IPR013106">
    <property type="entry name" value="Ig_V-set"/>
</dbReference>
<dbReference type="SMART" id="SM00406">
    <property type="entry name" value="IGv"/>
    <property type="match status" value="1"/>
</dbReference>
<keyword evidence="9" id="KW-0325">Glycoprotein</keyword>
<evidence type="ECO:0000259" key="12">
    <source>
        <dbReference type="PROSITE" id="PS50835"/>
    </source>
</evidence>
<dbReference type="GO" id="GO:0042102">
    <property type="term" value="P:positive regulation of T cell proliferation"/>
    <property type="evidence" value="ECO:0007669"/>
    <property type="project" value="TreeGrafter"/>
</dbReference>
<keyword evidence="10" id="KW-0393">Immunoglobulin domain</keyword>
<keyword evidence="3" id="KW-0812">Transmembrane</keyword>
<reference evidence="13" key="3">
    <citation type="submission" date="2025-08" db="UniProtKB">
        <authorList>
            <consortium name="Ensembl"/>
        </authorList>
    </citation>
    <scope>IDENTIFICATION</scope>
    <source>
        <strain evidence="13">JP 163 A</strain>
    </source>
</reference>
<keyword evidence="6" id="KW-0472">Membrane</keyword>
<dbReference type="InterPro" id="IPR013783">
    <property type="entry name" value="Ig-like_fold"/>
</dbReference>
<feature type="domain" description="Ig-like" evidence="12">
    <location>
        <begin position="21"/>
        <end position="130"/>
    </location>
</feature>
<evidence type="ECO:0000256" key="6">
    <source>
        <dbReference type="ARBA" id="ARBA00023136"/>
    </source>
</evidence>
<dbReference type="SUPFAM" id="SSF48726">
    <property type="entry name" value="Immunoglobulin"/>
    <property type="match status" value="1"/>
</dbReference>
<comment type="subcellular location">
    <subcellularLocation>
        <location evidence="1">Cell membrane</location>
        <topology evidence="1">Single-pass type I membrane protein</topology>
    </subcellularLocation>
</comment>
<reference evidence="14" key="1">
    <citation type="submission" date="2012-01" db="EMBL/GenBank/DDBJ databases">
        <authorList>
            <person name="Walter R."/>
            <person name="Schartl M."/>
            <person name="Warren W."/>
        </authorList>
    </citation>
    <scope>NUCLEOTIDE SEQUENCE [LARGE SCALE GENOMIC DNA]</scope>
    <source>
        <strain evidence="14">JP 163 A</strain>
    </source>
</reference>
<evidence type="ECO:0000256" key="10">
    <source>
        <dbReference type="ARBA" id="ARBA00023319"/>
    </source>
</evidence>
<feature type="chain" id="PRO_5017415782" description="Ig-like domain-containing protein" evidence="11">
    <location>
        <begin position="29"/>
        <end position="208"/>
    </location>
</feature>
<feature type="signal peptide" evidence="11">
    <location>
        <begin position="1"/>
        <end position="28"/>
    </location>
</feature>
<keyword evidence="14" id="KW-1185">Reference proteome</keyword>
<dbReference type="GO" id="GO:0031295">
    <property type="term" value="P:T cell costimulation"/>
    <property type="evidence" value="ECO:0007669"/>
    <property type="project" value="TreeGrafter"/>
</dbReference>
<evidence type="ECO:0000256" key="7">
    <source>
        <dbReference type="ARBA" id="ARBA00023157"/>
    </source>
</evidence>
<evidence type="ECO:0000256" key="8">
    <source>
        <dbReference type="ARBA" id="ARBA00023170"/>
    </source>
</evidence>
<keyword evidence="5" id="KW-1133">Transmembrane helix</keyword>
<dbReference type="InterPro" id="IPR051713">
    <property type="entry name" value="T-cell_Activation_Regulation"/>
</dbReference>
<dbReference type="PANTHER" id="PTHR25466">
    <property type="entry name" value="T-LYMPHOCYTE ACTIVATION ANTIGEN"/>
    <property type="match status" value="1"/>
</dbReference>
<dbReference type="InterPro" id="IPR007110">
    <property type="entry name" value="Ig-like_dom"/>
</dbReference>
<evidence type="ECO:0000256" key="9">
    <source>
        <dbReference type="ARBA" id="ARBA00023180"/>
    </source>
</evidence>
<organism evidence="13 14">
    <name type="scientific">Xiphophorus maculatus</name>
    <name type="common">Southern platyfish</name>
    <name type="synonym">Platypoecilus maculatus</name>
    <dbReference type="NCBI Taxonomy" id="8083"/>
    <lineage>
        <taxon>Eukaryota</taxon>
        <taxon>Metazoa</taxon>
        <taxon>Chordata</taxon>
        <taxon>Craniata</taxon>
        <taxon>Vertebrata</taxon>
        <taxon>Euteleostomi</taxon>
        <taxon>Actinopterygii</taxon>
        <taxon>Neopterygii</taxon>
        <taxon>Teleostei</taxon>
        <taxon>Neoteleostei</taxon>
        <taxon>Acanthomorphata</taxon>
        <taxon>Ovalentaria</taxon>
        <taxon>Atherinomorphae</taxon>
        <taxon>Cyprinodontiformes</taxon>
        <taxon>Poeciliidae</taxon>
        <taxon>Poeciliinae</taxon>
        <taxon>Xiphophorus</taxon>
    </lineage>
</organism>
<dbReference type="GO" id="GO:0071222">
    <property type="term" value="P:cellular response to lipopolysaccharide"/>
    <property type="evidence" value="ECO:0007669"/>
    <property type="project" value="TreeGrafter"/>
</dbReference>
<dbReference type="InterPro" id="IPR003599">
    <property type="entry name" value="Ig_sub"/>
</dbReference>
<dbReference type="Gene3D" id="2.60.40.10">
    <property type="entry name" value="Immunoglobulins"/>
    <property type="match status" value="1"/>
</dbReference>
<sequence length="208" mass="23654">MMMMILLLGKITFLSLLLILSSLSAIDQQEVEITEGSDSVVLPCSTSSRLPEDTSVEWTRSEPEFMMVHSSSSQRKQDGFYRDRTEMNKDFLRTGDVSLTLRNPRDRDDGRYVCTVYRDQDVLRHTVVLKYVNKGQSIRSELLMKVKGHSEVNLSLFFHRTLSILGHSCAGSAGSGSHHLCRLQILYTVLERRFGGKISEKLHKSKNI</sequence>
<dbReference type="PANTHER" id="PTHR25466:SF14">
    <property type="entry name" value="BUTYROPHILIN SUBFAMILY 2 MEMBER A2-LIKE-RELATED"/>
    <property type="match status" value="1"/>
</dbReference>
<keyword evidence="2" id="KW-1003">Cell membrane</keyword>